<name>A0ABR3FPV6_9AGAR</name>
<keyword evidence="5" id="KW-1185">Reference proteome</keyword>
<organism evidence="4 5">
    <name type="scientific">Marasmius crinis-equi</name>
    <dbReference type="NCBI Taxonomy" id="585013"/>
    <lineage>
        <taxon>Eukaryota</taxon>
        <taxon>Fungi</taxon>
        <taxon>Dikarya</taxon>
        <taxon>Basidiomycota</taxon>
        <taxon>Agaricomycotina</taxon>
        <taxon>Agaricomycetes</taxon>
        <taxon>Agaricomycetidae</taxon>
        <taxon>Agaricales</taxon>
        <taxon>Marasmiineae</taxon>
        <taxon>Marasmiaceae</taxon>
        <taxon>Marasmius</taxon>
    </lineage>
</organism>
<dbReference type="Pfam" id="PF24764">
    <property type="entry name" value="rva_4"/>
    <property type="match status" value="1"/>
</dbReference>
<dbReference type="PANTHER" id="PTHR46791">
    <property type="entry name" value="EXPRESSED PROTEIN"/>
    <property type="match status" value="1"/>
</dbReference>
<dbReference type="Gene3D" id="3.30.420.10">
    <property type="entry name" value="Ribonuclease H-like superfamily/Ribonuclease H"/>
    <property type="match status" value="1"/>
</dbReference>
<evidence type="ECO:0000313" key="4">
    <source>
        <dbReference type="EMBL" id="KAL0577488.1"/>
    </source>
</evidence>
<accession>A0ABR3FPV6</accession>
<evidence type="ECO:0000313" key="5">
    <source>
        <dbReference type="Proteomes" id="UP001465976"/>
    </source>
</evidence>
<keyword evidence="1" id="KW-0694">RNA-binding</keyword>
<feature type="region of interest" description="Disordered" evidence="2">
    <location>
        <begin position="90"/>
        <end position="113"/>
    </location>
</feature>
<reference evidence="4 5" key="1">
    <citation type="submission" date="2024-02" db="EMBL/GenBank/DDBJ databases">
        <title>A draft genome for the cacao thread blight pathogen Marasmius crinis-equi.</title>
        <authorList>
            <person name="Cohen S.P."/>
            <person name="Baruah I.K."/>
            <person name="Amoako-Attah I."/>
            <person name="Bukari Y."/>
            <person name="Meinhardt L.W."/>
            <person name="Bailey B.A."/>
        </authorList>
    </citation>
    <scope>NUCLEOTIDE SEQUENCE [LARGE SCALE GENOMIC DNA]</scope>
    <source>
        <strain evidence="4 5">GH-76</strain>
    </source>
</reference>
<dbReference type="PANTHER" id="PTHR46791:SF5">
    <property type="entry name" value="CLR5 DOMAIN-CONTAINING PROTEIN-RELATED"/>
    <property type="match status" value="1"/>
</dbReference>
<gene>
    <name evidence="4" type="ORF">V5O48_004512</name>
</gene>
<proteinExistence type="predicted"/>
<feature type="compositionally biased region" description="Basic and acidic residues" evidence="2">
    <location>
        <begin position="101"/>
        <end position="113"/>
    </location>
</feature>
<dbReference type="InterPro" id="IPR012337">
    <property type="entry name" value="RNaseH-like_sf"/>
</dbReference>
<dbReference type="InterPro" id="IPR058913">
    <property type="entry name" value="Integrase_dom_put"/>
</dbReference>
<dbReference type="InterPro" id="IPR036397">
    <property type="entry name" value="RNaseH_sf"/>
</dbReference>
<protein>
    <recommendedName>
        <fullName evidence="3">Integrase catalytic domain-containing protein</fullName>
    </recommendedName>
</protein>
<evidence type="ECO:0000256" key="2">
    <source>
        <dbReference type="SAM" id="MobiDB-lite"/>
    </source>
</evidence>
<dbReference type="Proteomes" id="UP001465976">
    <property type="component" value="Unassembled WGS sequence"/>
</dbReference>
<dbReference type="InterPro" id="IPR001584">
    <property type="entry name" value="Integrase_cat-core"/>
</dbReference>
<comment type="caution">
    <text evidence="4">The sequence shown here is derived from an EMBL/GenBank/DDBJ whole genome shotgun (WGS) entry which is preliminary data.</text>
</comment>
<feature type="domain" description="Integrase catalytic" evidence="3">
    <location>
        <begin position="253"/>
        <end position="435"/>
    </location>
</feature>
<dbReference type="EMBL" id="JBAHYK010000153">
    <property type="protein sequence ID" value="KAL0577488.1"/>
    <property type="molecule type" value="Genomic_DNA"/>
</dbReference>
<evidence type="ECO:0000256" key="1">
    <source>
        <dbReference type="ARBA" id="ARBA00022884"/>
    </source>
</evidence>
<dbReference type="SUPFAM" id="SSF53098">
    <property type="entry name" value="Ribonuclease H-like"/>
    <property type="match status" value="1"/>
</dbReference>
<dbReference type="PROSITE" id="PS50994">
    <property type="entry name" value="INTEGRASE"/>
    <property type="match status" value="1"/>
</dbReference>
<evidence type="ECO:0000259" key="3">
    <source>
        <dbReference type="PROSITE" id="PS50994"/>
    </source>
</evidence>
<sequence length="550" mass="62941">MEAQPNPLFTNLVQRFREDYNALCDIVNTELEIASAAPVEMTLRDTSSVCIGFLQRVQQHERIFHPEEFSVIKASLINMIEVLDEAAHLSSDPPDQPFPLHEPESTPESRARGRPRIEIDCNLLELGTDLHRQRRLADAYGCSTRTIRRRALEEGLVLPGNPVYVDVEVDNTTLRIYQSSSGAQSDISDDQLDETIAQIIISFPSFGCRLIHGQLKFMGLHIPRSRVEESYRRVIGAPLQTFGVRRITRRIYTVAGPNSLWHHDGQHGLIKYKIVIHAFVDGFSRFVTGIRASNNNLSATVLDVFLESVEEHGCPSRVRGDHGTENLLVAEFMEDLKGLGRGSYLWGKSIHNIRIERLWRDVTLGFGGKWKVFFQGLEQHHGLNACIPDHIWLLHHLFLDDINEDAKLWAESWNRHPLTSLHMTRSPQEMFVFGMIENGVRGLGDPVENIDDMEAYGVDFEEMDQPRILEHHAQHNPLVQDEMHNPFLMLPPSQYSHVEVERYPCPFTDAQLEQLDTHLRHLPFFGSKDMQSRAYLWVSAVAFCSQFYPQ</sequence>